<evidence type="ECO:0000313" key="3">
    <source>
        <dbReference type="EMBL" id="MBB6146493.1"/>
    </source>
</evidence>
<accession>A0A841JYG0</accession>
<feature type="transmembrane region" description="Helical" evidence="1">
    <location>
        <begin position="83"/>
        <end position="103"/>
    </location>
</feature>
<sequence>MHCDARPANLGAYLDGELSLEQIAVVQKHLEDCPRCATEIAELVRLKQSLRPARGRFTPTAEFRRKVQSQVAVRKPRRWSLRLIPAIAAIAAMLFVAIAWIAYSRRTDDLAEIVDLHINALASTNLVDVVSTDRHTVKPWFTGKIPFTFDLPEFAGTGYTLLGGRLVYFHQRPGAQLIVALRQHKISVLIFQDSPDMTQAFAGPARVSRRNYFGIESWQSQELRFVVISDADPAAIETLSQSFQRANQ</sequence>
<evidence type="ECO:0000313" key="4">
    <source>
        <dbReference type="Proteomes" id="UP000538666"/>
    </source>
</evidence>
<keyword evidence="1" id="KW-1133">Transmembrane helix</keyword>
<dbReference type="EMBL" id="JACHEK010000010">
    <property type="protein sequence ID" value="MBB6146493.1"/>
    <property type="molecule type" value="Genomic_DNA"/>
</dbReference>
<dbReference type="InterPro" id="IPR027383">
    <property type="entry name" value="Znf_put"/>
</dbReference>
<proteinExistence type="predicted"/>
<dbReference type="OrthoDB" id="191790at2"/>
<evidence type="ECO:0000259" key="2">
    <source>
        <dbReference type="Pfam" id="PF13490"/>
    </source>
</evidence>
<evidence type="ECO:0000256" key="1">
    <source>
        <dbReference type="SAM" id="Phobius"/>
    </source>
</evidence>
<dbReference type="RefSeq" id="WP_050060457.1">
    <property type="nucleotide sequence ID" value="NZ_JACHEK010000010.1"/>
</dbReference>
<protein>
    <submittedName>
        <fullName evidence="3">Anti-sigma factor RsiW</fullName>
    </submittedName>
</protein>
<organism evidence="3 4">
    <name type="scientific">Silvibacterium bohemicum</name>
    <dbReference type="NCBI Taxonomy" id="1577686"/>
    <lineage>
        <taxon>Bacteria</taxon>
        <taxon>Pseudomonadati</taxon>
        <taxon>Acidobacteriota</taxon>
        <taxon>Terriglobia</taxon>
        <taxon>Terriglobales</taxon>
        <taxon>Acidobacteriaceae</taxon>
        <taxon>Silvibacterium</taxon>
    </lineage>
</organism>
<keyword evidence="1" id="KW-0472">Membrane</keyword>
<keyword evidence="1" id="KW-0812">Transmembrane</keyword>
<dbReference type="AlphaFoldDB" id="A0A841JYG0"/>
<dbReference type="Gene3D" id="1.10.10.1320">
    <property type="entry name" value="Anti-sigma factor, zinc-finger domain"/>
    <property type="match status" value="1"/>
</dbReference>
<feature type="domain" description="Putative zinc-finger" evidence="2">
    <location>
        <begin position="9"/>
        <end position="37"/>
    </location>
</feature>
<comment type="caution">
    <text evidence="3">The sequence shown here is derived from an EMBL/GenBank/DDBJ whole genome shotgun (WGS) entry which is preliminary data.</text>
</comment>
<gene>
    <name evidence="3" type="ORF">HNQ77_004472</name>
</gene>
<name>A0A841JYG0_9BACT</name>
<keyword evidence="4" id="KW-1185">Reference proteome</keyword>
<dbReference type="Pfam" id="PF13490">
    <property type="entry name" value="zf-HC2"/>
    <property type="match status" value="1"/>
</dbReference>
<dbReference type="InterPro" id="IPR041916">
    <property type="entry name" value="Anti_sigma_zinc_sf"/>
</dbReference>
<dbReference type="Proteomes" id="UP000538666">
    <property type="component" value="Unassembled WGS sequence"/>
</dbReference>
<reference evidence="3 4" key="1">
    <citation type="submission" date="2020-08" db="EMBL/GenBank/DDBJ databases">
        <title>Genomic Encyclopedia of Type Strains, Phase IV (KMG-IV): sequencing the most valuable type-strain genomes for metagenomic binning, comparative biology and taxonomic classification.</title>
        <authorList>
            <person name="Goeker M."/>
        </authorList>
    </citation>
    <scope>NUCLEOTIDE SEQUENCE [LARGE SCALE GENOMIC DNA]</scope>
    <source>
        <strain evidence="3 4">DSM 103733</strain>
    </source>
</reference>